<dbReference type="AlphaFoldDB" id="M0ILJ1"/>
<dbReference type="GeneID" id="78828950"/>
<gene>
    <name evidence="1" type="ORF">C439_16853</name>
</gene>
<keyword evidence="2" id="KW-1185">Reference proteome</keyword>
<name>M0ILJ1_HALMT</name>
<protein>
    <submittedName>
        <fullName evidence="1">Uncharacterized protein</fullName>
    </submittedName>
</protein>
<sequence length="41" mass="4348">MDDLGTSQIGMLHHLVDGFASGMGMKVSYPSISVTPIAINR</sequence>
<proteinExistence type="predicted"/>
<dbReference type="PATRIC" id="fig|523841.21.peg.3389"/>
<dbReference type="Proteomes" id="UP000011603">
    <property type="component" value="Unassembled WGS sequence"/>
</dbReference>
<dbReference type="EMBL" id="AOLO01000014">
    <property type="protein sequence ID" value="ELZ97605.1"/>
    <property type="molecule type" value="Genomic_DNA"/>
</dbReference>
<evidence type="ECO:0000313" key="1">
    <source>
        <dbReference type="EMBL" id="ELZ97605.1"/>
    </source>
</evidence>
<reference evidence="1 2" key="1">
    <citation type="journal article" date="2014" name="PLoS Genet.">
        <title>Phylogenetically driven sequencing of extremely halophilic archaea reveals strategies for static and dynamic osmo-response.</title>
        <authorList>
            <person name="Becker E.A."/>
            <person name="Seitzer P.M."/>
            <person name="Tritt A."/>
            <person name="Larsen D."/>
            <person name="Krusor M."/>
            <person name="Yao A.I."/>
            <person name="Wu D."/>
            <person name="Madern D."/>
            <person name="Eisen J.A."/>
            <person name="Darling A.E."/>
            <person name="Facciotti M.T."/>
        </authorList>
    </citation>
    <scope>NUCLEOTIDE SEQUENCE [LARGE SCALE GENOMIC DNA]</scope>
    <source>
        <strain evidence="2">ATCC 33500 / DSM 1411 / JCM 8866 / NBRC 14739 / NCIMB 2177 / R-4</strain>
    </source>
</reference>
<dbReference type="RefSeq" id="WP_004060532.1">
    <property type="nucleotide sequence ID" value="NC_017942.1"/>
</dbReference>
<evidence type="ECO:0000313" key="2">
    <source>
        <dbReference type="Proteomes" id="UP000011603"/>
    </source>
</evidence>
<accession>M0ILJ1</accession>
<comment type="caution">
    <text evidence="1">The sequence shown here is derived from an EMBL/GenBank/DDBJ whole genome shotgun (WGS) entry which is preliminary data.</text>
</comment>
<organism evidence="1 2">
    <name type="scientific">Haloferax mediterranei (strain ATCC 33500 / DSM 1411 / JCM 8866 / NBRC 14739 / NCIMB 2177 / R-4)</name>
    <name type="common">Halobacterium mediterranei</name>
    <dbReference type="NCBI Taxonomy" id="523841"/>
    <lineage>
        <taxon>Archaea</taxon>
        <taxon>Methanobacteriati</taxon>
        <taxon>Methanobacteriota</taxon>
        <taxon>Stenosarchaea group</taxon>
        <taxon>Halobacteria</taxon>
        <taxon>Halobacteriales</taxon>
        <taxon>Haloferacaceae</taxon>
        <taxon>Haloferax</taxon>
    </lineage>
</organism>